<accession>A0A8D8TQT8</accession>
<protein>
    <submittedName>
        <fullName evidence="1">Uncharacterized protein</fullName>
    </submittedName>
</protein>
<sequence length="106" mass="11342">MQRGVAVAECVATLVVQSVPVNGKCQPGWELALGRARTFPQCHGPRPLHGAEQSITRRVPRLCHAELNPLRGLGTVSMVAGVNLLVHETSEPVLIRGGMAVVHLTH</sequence>
<reference evidence="1" key="1">
    <citation type="submission" date="2021-05" db="EMBL/GenBank/DDBJ databases">
        <authorList>
            <person name="Alioto T."/>
            <person name="Alioto T."/>
            <person name="Gomez Garrido J."/>
        </authorList>
    </citation>
    <scope>NUCLEOTIDE SEQUENCE</scope>
</reference>
<proteinExistence type="predicted"/>
<organism evidence="1">
    <name type="scientific">Cacopsylla melanoneura</name>
    <dbReference type="NCBI Taxonomy" id="428564"/>
    <lineage>
        <taxon>Eukaryota</taxon>
        <taxon>Metazoa</taxon>
        <taxon>Ecdysozoa</taxon>
        <taxon>Arthropoda</taxon>
        <taxon>Hexapoda</taxon>
        <taxon>Insecta</taxon>
        <taxon>Pterygota</taxon>
        <taxon>Neoptera</taxon>
        <taxon>Paraneoptera</taxon>
        <taxon>Hemiptera</taxon>
        <taxon>Sternorrhyncha</taxon>
        <taxon>Psylloidea</taxon>
        <taxon>Psyllidae</taxon>
        <taxon>Psyllinae</taxon>
        <taxon>Cacopsylla</taxon>
    </lineage>
</organism>
<name>A0A8D8TQT8_9HEMI</name>
<dbReference type="EMBL" id="HBUF01293774">
    <property type="protein sequence ID" value="CAG6689741.1"/>
    <property type="molecule type" value="Transcribed_RNA"/>
</dbReference>
<dbReference type="AlphaFoldDB" id="A0A8D8TQT8"/>
<evidence type="ECO:0000313" key="1">
    <source>
        <dbReference type="EMBL" id="CAG6689741.1"/>
    </source>
</evidence>